<reference evidence="2 3" key="1">
    <citation type="submission" date="2022-11" db="EMBL/GenBank/DDBJ databases">
        <title>Mucor velutinosus strain NIH1002 WGS.</title>
        <authorList>
            <person name="Subramanian P."/>
            <person name="Mullikin J.C."/>
            <person name="Segre J.A."/>
            <person name="Zelazny A.M."/>
        </authorList>
    </citation>
    <scope>NUCLEOTIDE SEQUENCE [LARGE SCALE GENOMIC DNA]</scope>
    <source>
        <strain evidence="2 3">NIH1002</strain>
    </source>
</reference>
<evidence type="ECO:0000313" key="3">
    <source>
        <dbReference type="Proteomes" id="UP001304243"/>
    </source>
</evidence>
<keyword evidence="3" id="KW-1185">Reference proteome</keyword>
<organism evidence="2 3">
    <name type="scientific">Mucor velutinosus</name>
    <dbReference type="NCBI Taxonomy" id="708070"/>
    <lineage>
        <taxon>Eukaryota</taxon>
        <taxon>Fungi</taxon>
        <taxon>Fungi incertae sedis</taxon>
        <taxon>Mucoromycota</taxon>
        <taxon>Mucoromycotina</taxon>
        <taxon>Mucoromycetes</taxon>
        <taxon>Mucorales</taxon>
        <taxon>Mucorineae</taxon>
        <taxon>Mucoraceae</taxon>
        <taxon>Mucor</taxon>
    </lineage>
</organism>
<dbReference type="EMBL" id="JASEJX010000034">
    <property type="protein sequence ID" value="KAK4509995.1"/>
    <property type="molecule type" value="Genomic_DNA"/>
</dbReference>
<proteinExistence type="predicted"/>
<feature type="signal peptide" evidence="1">
    <location>
        <begin position="1"/>
        <end position="20"/>
    </location>
</feature>
<feature type="chain" id="PRO_5042920369" evidence="1">
    <location>
        <begin position="21"/>
        <end position="151"/>
    </location>
</feature>
<evidence type="ECO:0000313" key="2">
    <source>
        <dbReference type="EMBL" id="KAK4509995.1"/>
    </source>
</evidence>
<dbReference type="AlphaFoldDB" id="A0AAN7D6Z4"/>
<protein>
    <submittedName>
        <fullName evidence="2">Uncharacterized protein</fullName>
    </submittedName>
</protein>
<name>A0AAN7D6Z4_9FUNG</name>
<dbReference type="Proteomes" id="UP001304243">
    <property type="component" value="Unassembled WGS sequence"/>
</dbReference>
<dbReference type="RefSeq" id="XP_064676661.1">
    <property type="nucleotide sequence ID" value="XM_064825443.1"/>
</dbReference>
<accession>A0AAN7D6Z4</accession>
<comment type="caution">
    <text evidence="2">The sequence shown here is derived from an EMBL/GenBank/DDBJ whole genome shotgun (WGS) entry which is preliminary data.</text>
</comment>
<sequence>MKFLAVLLPLCSATVAVVQARSIRKRDTCNDPSLGYFITLSTITGDQAFEHCQSLGGRLATIGTHNLAPLTALVNNCLGPNSRIRVQAWDTNTFGTASLAMYTGPMAGYGTVNMASNGEALHALCAMTHGTMANDVFLAEPQMSKQGDGQS</sequence>
<gene>
    <name evidence="2" type="ORF">ATC70_006164</name>
</gene>
<evidence type="ECO:0000256" key="1">
    <source>
        <dbReference type="SAM" id="SignalP"/>
    </source>
</evidence>
<dbReference type="GeneID" id="89949850"/>
<keyword evidence="1" id="KW-0732">Signal</keyword>